<evidence type="ECO:0000256" key="2">
    <source>
        <dbReference type="ARBA" id="ARBA00023002"/>
    </source>
</evidence>
<accession>A0A0H4JCL5</accession>
<dbReference type="Pfam" id="PF00881">
    <property type="entry name" value="Nitroreductase"/>
    <property type="match status" value="1"/>
</dbReference>
<dbReference type="SUPFAM" id="SSF55469">
    <property type="entry name" value="FMN-dependent nitroreductase-like"/>
    <property type="match status" value="1"/>
</dbReference>
<dbReference type="AlphaFoldDB" id="A0A0H4JCL5"/>
<evidence type="ECO:0000256" key="1">
    <source>
        <dbReference type="ARBA" id="ARBA00007118"/>
    </source>
</evidence>
<dbReference type="InterPro" id="IPR029479">
    <property type="entry name" value="Nitroreductase"/>
</dbReference>
<keyword evidence="2" id="KW-0560">Oxidoreductase</keyword>
<evidence type="ECO:0000313" key="5">
    <source>
        <dbReference type="Proteomes" id="UP000066549"/>
    </source>
</evidence>
<dbReference type="OrthoDB" id="9809288at2"/>
<dbReference type="CDD" id="cd02137">
    <property type="entry name" value="MhqN-like"/>
    <property type="match status" value="1"/>
</dbReference>
<evidence type="ECO:0000313" key="4">
    <source>
        <dbReference type="EMBL" id="AKO66257.1"/>
    </source>
</evidence>
<organism evidence="4 5">
    <name type="scientific">Methylophilales bacterium MBRS-H7</name>
    <dbReference type="NCBI Taxonomy" id="1623450"/>
    <lineage>
        <taxon>Bacteria</taxon>
        <taxon>Pseudomonadati</taxon>
        <taxon>Pseudomonadota</taxon>
        <taxon>Betaproteobacteria</taxon>
        <taxon>Nitrosomonadales</taxon>
        <taxon>OM43 clade</taxon>
    </lineage>
</organism>
<gene>
    <name evidence="4" type="ORF">VI33_06210</name>
</gene>
<dbReference type="PANTHER" id="PTHR43673:SF12">
    <property type="entry name" value="PROTEIN DRGA"/>
    <property type="match status" value="1"/>
</dbReference>
<name>A0A0H4JCL5_9PROT</name>
<dbReference type="PATRIC" id="fig|1623450.3.peg.1240"/>
<evidence type="ECO:0000259" key="3">
    <source>
        <dbReference type="Pfam" id="PF00881"/>
    </source>
</evidence>
<reference evidence="4 5" key="1">
    <citation type="submission" date="2015-03" db="EMBL/GenBank/DDBJ databases">
        <title>Comparative analysis of the OM43 clade including a novel species from Red Sea uncovers genomic and metabolic diversity among marine methylotrophs.</title>
        <authorList>
            <person name="Jimenez-Infante F."/>
            <person name="Ngugi D.K."/>
            <person name="Vinu M."/>
            <person name="Alam I."/>
            <person name="Kamau A."/>
            <person name="Blom J."/>
            <person name="Bajic V.B."/>
            <person name="Stingl U."/>
        </authorList>
    </citation>
    <scope>NUCLEOTIDE SEQUENCE [LARGE SCALE GENOMIC DNA]</scope>
    <source>
        <strain evidence="4 5">MBRSH7</strain>
    </source>
</reference>
<feature type="domain" description="Nitroreductase" evidence="3">
    <location>
        <begin position="8"/>
        <end position="177"/>
    </location>
</feature>
<sequence length="199" mass="23429">MDFKKIVQERRSIKYFDANHKMTKDEVNELFKMTVLSPTAFNIQHWRFDVIENRELREEIKKISFNQSQVTDASLLVVISGDLDAWKKNPKKYWKNADENVQKMMESMITDFYINKKEMQRDEVMRSCSMAAMTMMLCAKNMGYDSCPMDGFDFPELSKLLQFPKNQIPVMFVAIGKKLQDAWPRGGQLNLNQVVNFRE</sequence>
<protein>
    <submittedName>
        <fullName evidence="4">DrgA</fullName>
    </submittedName>
</protein>
<proteinExistence type="inferred from homology"/>
<dbReference type="InterPro" id="IPR000415">
    <property type="entry name" value="Nitroreductase-like"/>
</dbReference>
<dbReference type="PANTHER" id="PTHR43673">
    <property type="entry name" value="NAD(P)H NITROREDUCTASE YDGI-RELATED"/>
    <property type="match status" value="1"/>
</dbReference>
<dbReference type="EMBL" id="CP011002">
    <property type="protein sequence ID" value="AKO66257.1"/>
    <property type="molecule type" value="Genomic_DNA"/>
</dbReference>
<dbReference type="GO" id="GO:0016491">
    <property type="term" value="F:oxidoreductase activity"/>
    <property type="evidence" value="ECO:0007669"/>
    <property type="project" value="UniProtKB-KW"/>
</dbReference>
<keyword evidence="5" id="KW-1185">Reference proteome</keyword>
<dbReference type="Gene3D" id="3.40.109.10">
    <property type="entry name" value="NADH Oxidase"/>
    <property type="match status" value="1"/>
</dbReference>
<comment type="similarity">
    <text evidence="1">Belongs to the nitroreductase family.</text>
</comment>
<dbReference type="Proteomes" id="UP000066549">
    <property type="component" value="Chromosome"/>
</dbReference>